<dbReference type="GO" id="GO:0007051">
    <property type="term" value="P:spindle organization"/>
    <property type="evidence" value="ECO:0007669"/>
    <property type="project" value="TreeGrafter"/>
</dbReference>
<reference evidence="8" key="1">
    <citation type="journal article" date="2017" name="Nat. Commun.">
        <title>The asparagus genome sheds light on the origin and evolution of a young Y chromosome.</title>
        <authorList>
            <person name="Harkess A."/>
            <person name="Zhou J."/>
            <person name="Xu C."/>
            <person name="Bowers J.E."/>
            <person name="Van der Hulst R."/>
            <person name="Ayyampalayam S."/>
            <person name="Mercati F."/>
            <person name="Riccardi P."/>
            <person name="McKain M.R."/>
            <person name="Kakrana A."/>
            <person name="Tang H."/>
            <person name="Ray J."/>
            <person name="Groenendijk J."/>
            <person name="Arikit S."/>
            <person name="Mathioni S.M."/>
            <person name="Nakano M."/>
            <person name="Shan H."/>
            <person name="Telgmann-Rauber A."/>
            <person name="Kanno A."/>
            <person name="Yue Z."/>
            <person name="Chen H."/>
            <person name="Li W."/>
            <person name="Chen Y."/>
            <person name="Xu X."/>
            <person name="Zhang Y."/>
            <person name="Luo S."/>
            <person name="Chen H."/>
            <person name="Gao J."/>
            <person name="Mao Z."/>
            <person name="Pires J.C."/>
            <person name="Luo M."/>
            <person name="Kudrna D."/>
            <person name="Wing R.A."/>
            <person name="Meyers B.C."/>
            <person name="Yi K."/>
            <person name="Kong H."/>
            <person name="Lavrijsen P."/>
            <person name="Sunseri F."/>
            <person name="Falavigna A."/>
            <person name="Ye Y."/>
            <person name="Leebens-Mack J.H."/>
            <person name="Chen G."/>
        </authorList>
    </citation>
    <scope>NUCLEOTIDE SEQUENCE [LARGE SCALE GENOMIC DNA]</scope>
    <source>
        <strain evidence="8">cv. DH0086</strain>
    </source>
</reference>
<dbReference type="EMBL" id="CM007383">
    <property type="protein sequence ID" value="ONK75002.1"/>
    <property type="molecule type" value="Genomic_DNA"/>
</dbReference>
<evidence type="ECO:0000256" key="5">
    <source>
        <dbReference type="SAM" id="MobiDB-lite"/>
    </source>
</evidence>
<keyword evidence="4" id="KW-0112">Calmodulin-binding</keyword>
<dbReference type="Proteomes" id="UP000243459">
    <property type="component" value="Chromosome 3"/>
</dbReference>
<keyword evidence="2" id="KW-0963">Cytoplasm</keyword>
<evidence type="ECO:0000256" key="1">
    <source>
        <dbReference type="ARBA" id="ARBA00004496"/>
    </source>
</evidence>
<evidence type="ECO:0000313" key="7">
    <source>
        <dbReference type="EMBL" id="ONK75002.1"/>
    </source>
</evidence>
<keyword evidence="8" id="KW-1185">Reference proteome</keyword>
<dbReference type="GO" id="GO:0000922">
    <property type="term" value="C:spindle pole"/>
    <property type="evidence" value="ECO:0007669"/>
    <property type="project" value="TreeGrafter"/>
</dbReference>
<dbReference type="GO" id="GO:0005737">
    <property type="term" value="C:cytoplasm"/>
    <property type="evidence" value="ECO:0007669"/>
    <property type="project" value="UniProtKB-SubCell"/>
</dbReference>
<evidence type="ECO:0000256" key="2">
    <source>
        <dbReference type="ARBA" id="ARBA00022490"/>
    </source>
</evidence>
<dbReference type="InterPro" id="IPR016024">
    <property type="entry name" value="ARM-type_fold"/>
</dbReference>
<dbReference type="SMART" id="SM00033">
    <property type="entry name" value="CH"/>
    <property type="match status" value="1"/>
</dbReference>
<dbReference type="InterPro" id="IPR000225">
    <property type="entry name" value="Armadillo"/>
</dbReference>
<dbReference type="Gramene" id="ONK75002">
    <property type="protein sequence ID" value="ONK75002"/>
    <property type="gene ID" value="A4U43_C03F12290"/>
</dbReference>
<keyword evidence="3" id="KW-0677">Repeat</keyword>
<feature type="domain" description="Calponin-homology (CH)" evidence="6">
    <location>
        <begin position="410"/>
        <end position="532"/>
    </location>
</feature>
<proteinExistence type="predicted"/>
<dbReference type="PANTHER" id="PTHR22706:SF1">
    <property type="entry name" value="ASSEMBLY FACTOR FOR SPINDLE MICROTUBULES"/>
    <property type="match status" value="1"/>
</dbReference>
<feature type="compositionally biased region" description="Pro residues" evidence="5">
    <location>
        <begin position="79"/>
        <end position="91"/>
    </location>
</feature>
<dbReference type="PROSITE" id="PS50021">
    <property type="entry name" value="CH"/>
    <property type="match status" value="1"/>
</dbReference>
<feature type="compositionally biased region" description="Low complexity" evidence="5">
    <location>
        <begin position="1"/>
        <end position="18"/>
    </location>
</feature>
<dbReference type="PANTHER" id="PTHR22706">
    <property type="entry name" value="ASSEMBLY FACTOR FOR SPINDLE MICROTUBULES"/>
    <property type="match status" value="1"/>
</dbReference>
<evidence type="ECO:0000259" key="6">
    <source>
        <dbReference type="PROSITE" id="PS50021"/>
    </source>
</evidence>
<dbReference type="SUPFAM" id="SSF47576">
    <property type="entry name" value="Calponin-homology domain, CH-domain"/>
    <property type="match status" value="1"/>
</dbReference>
<dbReference type="InterPro" id="IPR051185">
    <property type="entry name" value="ASPM"/>
</dbReference>
<dbReference type="GO" id="GO:0000278">
    <property type="term" value="P:mitotic cell cycle"/>
    <property type="evidence" value="ECO:0007669"/>
    <property type="project" value="TreeGrafter"/>
</dbReference>
<dbReference type="SMART" id="SM00185">
    <property type="entry name" value="ARM"/>
    <property type="match status" value="1"/>
</dbReference>
<dbReference type="OMA" id="YSQKCCE"/>
<dbReference type="GO" id="GO:0051295">
    <property type="term" value="P:establishment of meiotic spindle localization"/>
    <property type="evidence" value="ECO:0007669"/>
    <property type="project" value="TreeGrafter"/>
</dbReference>
<dbReference type="SUPFAM" id="SSF48371">
    <property type="entry name" value="ARM repeat"/>
    <property type="match status" value="1"/>
</dbReference>
<comment type="subcellular location">
    <subcellularLocation>
        <location evidence="1">Cytoplasm</location>
    </subcellularLocation>
</comment>
<evidence type="ECO:0000256" key="4">
    <source>
        <dbReference type="ARBA" id="ARBA00022860"/>
    </source>
</evidence>
<feature type="compositionally biased region" description="Polar residues" evidence="5">
    <location>
        <begin position="92"/>
        <end position="102"/>
    </location>
</feature>
<dbReference type="InterPro" id="IPR000048">
    <property type="entry name" value="IQ_motif_EF-hand-BS"/>
</dbReference>
<dbReference type="Pfam" id="PF00307">
    <property type="entry name" value="CH"/>
    <property type="match status" value="1"/>
</dbReference>
<dbReference type="InterPro" id="IPR027417">
    <property type="entry name" value="P-loop_NTPase"/>
</dbReference>
<accession>A0A5P1FA06</accession>
<dbReference type="CDD" id="cd21223">
    <property type="entry name" value="CH_ASPM_rpt1"/>
    <property type="match status" value="1"/>
</dbReference>
<dbReference type="InterPro" id="IPR001715">
    <property type="entry name" value="CH_dom"/>
</dbReference>
<dbReference type="PROSITE" id="PS50096">
    <property type="entry name" value="IQ"/>
    <property type="match status" value="8"/>
</dbReference>
<organism evidence="7 8">
    <name type="scientific">Asparagus officinalis</name>
    <name type="common">Garden asparagus</name>
    <dbReference type="NCBI Taxonomy" id="4686"/>
    <lineage>
        <taxon>Eukaryota</taxon>
        <taxon>Viridiplantae</taxon>
        <taxon>Streptophyta</taxon>
        <taxon>Embryophyta</taxon>
        <taxon>Tracheophyta</taxon>
        <taxon>Spermatophyta</taxon>
        <taxon>Magnoliopsida</taxon>
        <taxon>Liliopsida</taxon>
        <taxon>Asparagales</taxon>
        <taxon>Asparagaceae</taxon>
        <taxon>Asparagoideae</taxon>
        <taxon>Asparagus</taxon>
    </lineage>
</organism>
<dbReference type="InterPro" id="IPR036872">
    <property type="entry name" value="CH_dom_sf"/>
</dbReference>
<sequence>MTGLPSNSNSLSRLISRSKPPQISPHRKLSQFSTQKSSMERRRRPEPPPTPPPPIPPSSPFLHDISNFKTPLLYSRNPNPEPNPNPNPNPNSSPLFFTASKNSPSSSRSSIRRRPFTPSIPQSKATRRLKALELEQSKSARKAESHKAKALKSFARSVTAWLNFLFENPKECGCEIGMGSDEGRGWKRQKSSDEEEDLGVVLSVEKVSALRESLKDVCSLDDLRARMVEYMSKKGCNEVLSVMSRLCKNIDEGRLKMKAHCPIVTDMALREKSTRVLMCYNPTWLRIGLYIIFGGDSLLNEGGTSDQEDAFLKLIIENQFFTHMVIARSYAYNKLVGGLYRPGFFEALGSIILKRFLLLVISLDKAKCESTLPLKCGIDGIDGGSPLLFSRHSHMKSSKQTVQAFLSEAMHGEGDLISHLVILGCKLNYHQFPLAEYEFKLSNLFEDLQDGIVLSRVIQLLKCNASILSKVIVPSDSHKKRLQNCNTALQYLKQTGVSLSDEDGIQITPEDIVNGDKELALSILWNIFVYLQVPLLIDKTLLAKEIAKVQGSDLELPHDEMNSELDLLLSWIKAVCKKQGMDVDSFSSAIEGKAFCCLIDYYFRNKVQYGDESIMNFDAATAEKVHNFAFVHSIYAILGNFPKVFQLCDMLDQDASYDERSIVIFLVFLASRLTYRKTGGNLVYKSARRSYRYTDSRSSMVPQTPFPRNTLFSNNKFKGKKFLEFVSPQKKSGLNKEHAAIIIQSYFKRFAARKKFLKIPIAACLQERAASVIQSHYRGYTERRKFIKITMAACLVQVAVRAWLSVTSKGKLRTVKLVWPVNRLAYGSCDGYLQFMIERHTFLRIKKSALLIQQASRAWIKQWHQRRESATLEFIKSSDSIAALTTIQSFIRGQIARARYAKLFNIIEKQQHSSPEMEDHEQQCQAATKLQSAWKNFAIHSLDKQKKSSAVRIQSCWRGWYLRKNFLRLVAAVINIQAVARCVTSQKTFSQYRFAAIEFQRFARGHIARKRLLGASYLHYGTPCFGSYSMTNNYQNLELKRKINSILVLQRWWKHLLLSRARTGSAILIQSCIRGWSARRTTRKKRNSISTIQRWWRNILIIRSRTKSVILIQTHIRGWIARRAAERVKRNIIIIQSYWKGYVARKYSWERVANLRIRLQECSVNVDDNKRLINRLVAALSELLGYKSVSNIRHTCATLNTATELSQLCCETLVSAGAVDILLKQFHSLNRGIPDQEVLKHVVSTLRNISRYPQLLQVLIDTPQAIEIIFQEFLRNKSDVFFVIYELLERFCTTQDGLKSICQLHGHVRKLSNLVRDLERKSELQKRNPRLWTVKDNTVRRLRAAATLMLLISGHQ</sequence>
<dbReference type="Gene3D" id="1.10.418.10">
    <property type="entry name" value="Calponin-like domain"/>
    <property type="match status" value="2"/>
</dbReference>
<evidence type="ECO:0000313" key="8">
    <source>
        <dbReference type="Proteomes" id="UP000243459"/>
    </source>
</evidence>
<feature type="compositionally biased region" description="Pro residues" evidence="5">
    <location>
        <begin position="47"/>
        <end position="59"/>
    </location>
</feature>
<feature type="region of interest" description="Disordered" evidence="5">
    <location>
        <begin position="1"/>
        <end position="125"/>
    </location>
</feature>
<dbReference type="Pfam" id="PF00612">
    <property type="entry name" value="IQ"/>
    <property type="match status" value="8"/>
</dbReference>
<protein>
    <recommendedName>
        <fullName evidence="6">Calponin-homology (CH) domain-containing protein</fullName>
    </recommendedName>
</protein>
<dbReference type="GO" id="GO:0005516">
    <property type="term" value="F:calmodulin binding"/>
    <property type="evidence" value="ECO:0007669"/>
    <property type="project" value="UniProtKB-KW"/>
</dbReference>
<evidence type="ECO:0000256" key="3">
    <source>
        <dbReference type="ARBA" id="ARBA00022737"/>
    </source>
</evidence>
<dbReference type="InterPro" id="IPR011989">
    <property type="entry name" value="ARM-like"/>
</dbReference>
<dbReference type="Gene3D" id="1.25.10.10">
    <property type="entry name" value="Leucine-rich Repeat Variant"/>
    <property type="match status" value="1"/>
</dbReference>
<dbReference type="SMART" id="SM00015">
    <property type="entry name" value="IQ"/>
    <property type="match status" value="9"/>
</dbReference>
<name>A0A5P1FA06_ASPOF</name>
<gene>
    <name evidence="7" type="ORF">A4U43_C03F12290</name>
</gene>
<dbReference type="SUPFAM" id="SSF52540">
    <property type="entry name" value="P-loop containing nucleoside triphosphate hydrolases"/>
    <property type="match status" value="1"/>
</dbReference>
<dbReference type="Gene3D" id="1.20.5.190">
    <property type="match status" value="5"/>
</dbReference>